<name>A0AAV7IYZ2_COTGL</name>
<gene>
    <name evidence="1" type="ORF">KQX54_011378</name>
</gene>
<reference evidence="1 2" key="1">
    <citation type="journal article" date="2021" name="J. Hered.">
        <title>A chromosome-level genome assembly of the parasitoid wasp, Cotesia glomerata (Hymenoptera: Braconidae).</title>
        <authorList>
            <person name="Pinto B.J."/>
            <person name="Weis J.J."/>
            <person name="Gamble T."/>
            <person name="Ode P.J."/>
            <person name="Paul R."/>
            <person name="Zaspel J.M."/>
        </authorList>
    </citation>
    <scope>NUCLEOTIDE SEQUENCE [LARGE SCALE GENOMIC DNA]</scope>
    <source>
        <strain evidence="1">CgM1</strain>
    </source>
</reference>
<dbReference type="EMBL" id="JAHXZJ010000374">
    <property type="protein sequence ID" value="KAH0561025.1"/>
    <property type="molecule type" value="Genomic_DNA"/>
</dbReference>
<sequence>MNRDSNKIEEDKFKSSLLNLFDIAHTNAAVMVNENIMHFSTQKRKDGRVGYIANIESYDNEQTQKMKDELLQLRREKSERGKARYDEFVEFTSSTEVEKVNI</sequence>
<dbReference type="Proteomes" id="UP000826195">
    <property type="component" value="Unassembled WGS sequence"/>
</dbReference>
<proteinExistence type="predicted"/>
<evidence type="ECO:0000313" key="1">
    <source>
        <dbReference type="EMBL" id="KAH0561025.1"/>
    </source>
</evidence>
<dbReference type="AlphaFoldDB" id="A0AAV7IYZ2"/>
<keyword evidence="2" id="KW-1185">Reference proteome</keyword>
<evidence type="ECO:0000313" key="2">
    <source>
        <dbReference type="Proteomes" id="UP000826195"/>
    </source>
</evidence>
<accession>A0AAV7IYZ2</accession>
<organism evidence="1 2">
    <name type="scientific">Cotesia glomerata</name>
    <name type="common">Lepidopteran parasitic wasp</name>
    <name type="synonym">Apanteles glomeratus</name>
    <dbReference type="NCBI Taxonomy" id="32391"/>
    <lineage>
        <taxon>Eukaryota</taxon>
        <taxon>Metazoa</taxon>
        <taxon>Ecdysozoa</taxon>
        <taxon>Arthropoda</taxon>
        <taxon>Hexapoda</taxon>
        <taxon>Insecta</taxon>
        <taxon>Pterygota</taxon>
        <taxon>Neoptera</taxon>
        <taxon>Endopterygota</taxon>
        <taxon>Hymenoptera</taxon>
        <taxon>Apocrita</taxon>
        <taxon>Ichneumonoidea</taxon>
        <taxon>Braconidae</taxon>
        <taxon>Microgastrinae</taxon>
        <taxon>Cotesia</taxon>
    </lineage>
</organism>
<comment type="caution">
    <text evidence="1">The sequence shown here is derived from an EMBL/GenBank/DDBJ whole genome shotgun (WGS) entry which is preliminary data.</text>
</comment>
<protein>
    <submittedName>
        <fullName evidence="1">Uncharacterized protein</fullName>
    </submittedName>
</protein>